<accession>A0A067S676</accession>
<organism evidence="1 2">
    <name type="scientific">Galerina marginata (strain CBS 339.88)</name>
    <dbReference type="NCBI Taxonomy" id="685588"/>
    <lineage>
        <taxon>Eukaryota</taxon>
        <taxon>Fungi</taxon>
        <taxon>Dikarya</taxon>
        <taxon>Basidiomycota</taxon>
        <taxon>Agaricomycotina</taxon>
        <taxon>Agaricomycetes</taxon>
        <taxon>Agaricomycetidae</taxon>
        <taxon>Agaricales</taxon>
        <taxon>Agaricineae</taxon>
        <taxon>Strophariaceae</taxon>
        <taxon>Galerina</taxon>
    </lineage>
</organism>
<gene>
    <name evidence="1" type="ORF">GALMADRAFT_148746</name>
</gene>
<dbReference type="Proteomes" id="UP000027222">
    <property type="component" value="Unassembled WGS sequence"/>
</dbReference>
<protein>
    <submittedName>
        <fullName evidence="1">Uncharacterized protein</fullName>
    </submittedName>
</protein>
<reference evidence="2" key="1">
    <citation type="journal article" date="2014" name="Proc. Natl. Acad. Sci. U.S.A.">
        <title>Extensive sampling of basidiomycete genomes demonstrates inadequacy of the white-rot/brown-rot paradigm for wood decay fungi.</title>
        <authorList>
            <person name="Riley R."/>
            <person name="Salamov A.A."/>
            <person name="Brown D.W."/>
            <person name="Nagy L.G."/>
            <person name="Floudas D."/>
            <person name="Held B.W."/>
            <person name="Levasseur A."/>
            <person name="Lombard V."/>
            <person name="Morin E."/>
            <person name="Otillar R."/>
            <person name="Lindquist E.A."/>
            <person name="Sun H."/>
            <person name="LaButti K.M."/>
            <person name="Schmutz J."/>
            <person name="Jabbour D."/>
            <person name="Luo H."/>
            <person name="Baker S.E."/>
            <person name="Pisabarro A.G."/>
            <person name="Walton J.D."/>
            <person name="Blanchette R.A."/>
            <person name="Henrissat B."/>
            <person name="Martin F."/>
            <person name="Cullen D."/>
            <person name="Hibbett D.S."/>
            <person name="Grigoriev I.V."/>
        </authorList>
    </citation>
    <scope>NUCLEOTIDE SEQUENCE [LARGE SCALE GENOMIC DNA]</scope>
    <source>
        <strain evidence="2">CBS 339.88</strain>
    </source>
</reference>
<proteinExistence type="predicted"/>
<keyword evidence="2" id="KW-1185">Reference proteome</keyword>
<dbReference type="EMBL" id="KL142452">
    <property type="protein sequence ID" value="KDR65377.1"/>
    <property type="molecule type" value="Genomic_DNA"/>
</dbReference>
<evidence type="ECO:0000313" key="2">
    <source>
        <dbReference type="Proteomes" id="UP000027222"/>
    </source>
</evidence>
<dbReference type="HOGENOM" id="CLU_1489131_0_0_1"/>
<sequence length="181" mass="19463">MFATRATKMLEKAFSYLSPHKRNPEIGSAEPHIGLTLRLKKLRRIPRKYYGGGGPSRPLLVLAYAPVNMLPEGREPPVDEIFLAIAGGVERTLSSMRSAIQSCGLIRPLHDVEPNLAGPSGLDGQAVPCVSGSGGILGEPPAHDIGDPPKDDETIERGLHPLVIALTRYEKTVDGDTHSET</sequence>
<name>A0A067S676_GALM3</name>
<evidence type="ECO:0000313" key="1">
    <source>
        <dbReference type="EMBL" id="KDR65377.1"/>
    </source>
</evidence>
<dbReference type="AlphaFoldDB" id="A0A067S676"/>